<feature type="non-terminal residue" evidence="1">
    <location>
        <position position="1"/>
    </location>
</feature>
<organism evidence="1">
    <name type="scientific">marine sediment metagenome</name>
    <dbReference type="NCBI Taxonomy" id="412755"/>
    <lineage>
        <taxon>unclassified sequences</taxon>
        <taxon>metagenomes</taxon>
        <taxon>ecological metagenomes</taxon>
    </lineage>
</organism>
<gene>
    <name evidence="1" type="ORF">S03H2_62520</name>
</gene>
<evidence type="ECO:0000313" key="1">
    <source>
        <dbReference type="EMBL" id="GAH77849.1"/>
    </source>
</evidence>
<sequence>FKELVKYSPPGVTGWNYAMCREAWLAGKMAQVMQWQCVGKQSHLSEMSRIWAEDIRHDVLPKGSGPKAKVAPALAAGSALGVTADSRNPEAAFLWLAFLNSAETQCIYSAAGTGVEPSHISSLTSPAFQRANPTVKAWLASLPAATAIPRIPEVNDLQISLGIAINEYLTGSMTLDNALEGAEKYWDRLMKKAGYYKPGVEPAPPFVVADW</sequence>
<protein>
    <recommendedName>
        <fullName evidence="2">Extracellular solute-binding protein</fullName>
    </recommendedName>
</protein>
<dbReference type="EMBL" id="BARU01040440">
    <property type="protein sequence ID" value="GAH77849.1"/>
    <property type="molecule type" value="Genomic_DNA"/>
</dbReference>
<proteinExistence type="predicted"/>
<dbReference type="Gene3D" id="3.40.190.10">
    <property type="entry name" value="Periplasmic binding protein-like II"/>
    <property type="match status" value="2"/>
</dbReference>
<dbReference type="SUPFAM" id="SSF53850">
    <property type="entry name" value="Periplasmic binding protein-like II"/>
    <property type="match status" value="1"/>
</dbReference>
<evidence type="ECO:0008006" key="2">
    <source>
        <dbReference type="Google" id="ProtNLM"/>
    </source>
</evidence>
<accession>X1JHN9</accession>
<name>X1JHN9_9ZZZZ</name>
<reference evidence="1" key="1">
    <citation type="journal article" date="2014" name="Front. Microbiol.">
        <title>High frequency of phylogenetically diverse reductive dehalogenase-homologous genes in deep subseafloor sedimentary metagenomes.</title>
        <authorList>
            <person name="Kawai M."/>
            <person name="Futagami T."/>
            <person name="Toyoda A."/>
            <person name="Takaki Y."/>
            <person name="Nishi S."/>
            <person name="Hori S."/>
            <person name="Arai W."/>
            <person name="Tsubouchi T."/>
            <person name="Morono Y."/>
            <person name="Uchiyama I."/>
            <person name="Ito T."/>
            <person name="Fujiyama A."/>
            <person name="Inagaki F."/>
            <person name="Takami H."/>
        </authorList>
    </citation>
    <scope>NUCLEOTIDE SEQUENCE</scope>
    <source>
        <strain evidence="1">Expedition CK06-06</strain>
    </source>
</reference>
<comment type="caution">
    <text evidence="1">The sequence shown here is derived from an EMBL/GenBank/DDBJ whole genome shotgun (WGS) entry which is preliminary data.</text>
</comment>
<dbReference type="AlphaFoldDB" id="X1JHN9"/>